<comment type="caution">
    <text evidence="2">The sequence shown here is derived from an EMBL/GenBank/DDBJ whole genome shotgun (WGS) entry which is preliminary data.</text>
</comment>
<evidence type="ECO:0000313" key="3">
    <source>
        <dbReference type="Proteomes" id="UP000298663"/>
    </source>
</evidence>
<sequence>MAEELVNPERLKRAHRLIWIRFWRDAEGKRLQVEATVTERHLEVVAKGPKLIFSTEEVESPLVETFPVEKLASGEVLGVFDAEDRILEYVRTHTHANASLLAGEMTRNVRGFIEDEMPYLAAHFFYRSLDICSFREIYRRWKVAKTQKFECPIDELRFYKNEMVQKRGVEHHCYEKADRIIWIDCEMTGLELDTHHIVEIACIVTNADLQIVDHLDNIVIHQTPDAMRLMSDWCRKVFKKNGLTQRIIDSMITKEEAEARVLEFLSGTCLPACVLWPEIRSPRTGALSRRICRSWPSSWDLQTSTSPLWPISLRTQIRPARFASASPTAARIGRSTTSGSRSLLSNGFVVLLTRDSEILLKRIKNS</sequence>
<protein>
    <recommendedName>
        <fullName evidence="1">Exonuclease domain-containing protein</fullName>
    </recommendedName>
</protein>
<dbReference type="Pfam" id="PF00929">
    <property type="entry name" value="RNase_T"/>
    <property type="match status" value="1"/>
</dbReference>
<dbReference type="SUPFAM" id="SSF53098">
    <property type="entry name" value="Ribonuclease H-like"/>
    <property type="match status" value="1"/>
</dbReference>
<dbReference type="OrthoDB" id="270189at2759"/>
<dbReference type="InterPro" id="IPR036397">
    <property type="entry name" value="RNaseH_sf"/>
</dbReference>
<accession>A0A4U5N2Z5</accession>
<reference evidence="2 3" key="2">
    <citation type="journal article" date="2019" name="G3 (Bethesda)">
        <title>Hybrid Assembly of the Genome of the Entomopathogenic Nematode Steinernema carpocapsae Identifies the X-Chromosome.</title>
        <authorList>
            <person name="Serra L."/>
            <person name="Macchietto M."/>
            <person name="Macias-Munoz A."/>
            <person name="McGill C.J."/>
            <person name="Rodriguez I.M."/>
            <person name="Rodriguez B."/>
            <person name="Murad R."/>
            <person name="Mortazavi A."/>
        </authorList>
    </citation>
    <scope>NUCLEOTIDE SEQUENCE [LARGE SCALE GENOMIC DNA]</scope>
    <source>
        <strain evidence="2 3">ALL</strain>
    </source>
</reference>
<dbReference type="InterPro" id="IPR012337">
    <property type="entry name" value="RNaseH-like_sf"/>
</dbReference>
<dbReference type="STRING" id="34508.A0A4U5N2Z5"/>
<dbReference type="Proteomes" id="UP000298663">
    <property type="component" value="Unassembled WGS sequence"/>
</dbReference>
<evidence type="ECO:0000259" key="1">
    <source>
        <dbReference type="Pfam" id="PF00929"/>
    </source>
</evidence>
<keyword evidence="3" id="KW-1185">Reference proteome</keyword>
<dbReference type="AlphaFoldDB" id="A0A4U5N2Z5"/>
<organism evidence="2 3">
    <name type="scientific">Steinernema carpocapsae</name>
    <name type="common">Entomopathogenic nematode</name>
    <dbReference type="NCBI Taxonomy" id="34508"/>
    <lineage>
        <taxon>Eukaryota</taxon>
        <taxon>Metazoa</taxon>
        <taxon>Ecdysozoa</taxon>
        <taxon>Nematoda</taxon>
        <taxon>Chromadorea</taxon>
        <taxon>Rhabditida</taxon>
        <taxon>Tylenchina</taxon>
        <taxon>Panagrolaimomorpha</taxon>
        <taxon>Strongyloidoidea</taxon>
        <taxon>Steinernematidae</taxon>
        <taxon>Steinernema</taxon>
    </lineage>
</organism>
<reference evidence="2 3" key="1">
    <citation type="journal article" date="2015" name="Genome Biol.">
        <title>Comparative genomics of Steinernema reveals deeply conserved gene regulatory networks.</title>
        <authorList>
            <person name="Dillman A.R."/>
            <person name="Macchietto M."/>
            <person name="Porter C.F."/>
            <person name="Rogers A."/>
            <person name="Williams B."/>
            <person name="Antoshechkin I."/>
            <person name="Lee M.M."/>
            <person name="Goodwin Z."/>
            <person name="Lu X."/>
            <person name="Lewis E.E."/>
            <person name="Goodrich-Blair H."/>
            <person name="Stock S.P."/>
            <person name="Adams B.J."/>
            <person name="Sternberg P.W."/>
            <person name="Mortazavi A."/>
        </authorList>
    </citation>
    <scope>NUCLEOTIDE SEQUENCE [LARGE SCALE GENOMIC DNA]</scope>
    <source>
        <strain evidence="2 3">ALL</strain>
    </source>
</reference>
<dbReference type="EMBL" id="AZBU02000005">
    <property type="protein sequence ID" value="TKR76796.1"/>
    <property type="molecule type" value="Genomic_DNA"/>
</dbReference>
<feature type="domain" description="Exonuclease" evidence="1">
    <location>
        <begin position="181"/>
        <end position="264"/>
    </location>
</feature>
<name>A0A4U5N2Z5_STECR</name>
<proteinExistence type="predicted"/>
<dbReference type="InterPro" id="IPR013520">
    <property type="entry name" value="Ribonucl_H"/>
</dbReference>
<dbReference type="Gene3D" id="3.30.420.10">
    <property type="entry name" value="Ribonuclease H-like superfamily/Ribonuclease H"/>
    <property type="match status" value="2"/>
</dbReference>
<evidence type="ECO:0000313" key="2">
    <source>
        <dbReference type="EMBL" id="TKR76796.1"/>
    </source>
</evidence>
<dbReference type="GO" id="GO:0003676">
    <property type="term" value="F:nucleic acid binding"/>
    <property type="evidence" value="ECO:0007669"/>
    <property type="project" value="InterPro"/>
</dbReference>
<gene>
    <name evidence="2" type="ORF">L596_017882</name>
</gene>